<comment type="similarity">
    <text evidence="1">Belongs to the SMC family. SMC5 subfamily.</text>
</comment>
<accession>A0A8C9GYN3</accession>
<evidence type="ECO:0000313" key="6">
    <source>
        <dbReference type="Proteomes" id="UP000694416"/>
    </source>
</evidence>
<proteinExistence type="inferred from homology"/>
<feature type="coiled-coil region" evidence="4">
    <location>
        <begin position="647"/>
        <end position="719"/>
    </location>
</feature>
<dbReference type="GO" id="GO:0000724">
    <property type="term" value="P:double-strand break repair via homologous recombination"/>
    <property type="evidence" value="ECO:0007669"/>
    <property type="project" value="TreeGrafter"/>
</dbReference>
<dbReference type="Gene3D" id="3.40.50.300">
    <property type="entry name" value="P-loop containing nucleotide triphosphate hydrolases"/>
    <property type="match status" value="1"/>
</dbReference>
<feature type="coiled-coil region" evidence="4">
    <location>
        <begin position="174"/>
        <end position="240"/>
    </location>
</feature>
<sequence>MVFNGPIELKPKAGINLIAAANASGKSSIVCALVFVLGYNANILSRNKELINYIKEGETESYIKIEIFLNGHKKKDRVKIKRDMLIVNNKVETIWKLDNKKVNYNDILDIRKKLNVHLDNLITFMPQENVSKFSKLLPEELFDCTLMAIDHTLIDDYNFIKECINEIKNNTKKVSLFDNELVQLEKVINNLNEKKMKYENLKNLLEQVKLYRLKKYMLSLEKKKKELLEVKKEMKLVGQEKENHFNKIAIYLKEIEKGHTVIEKLTYKIEGKKQIMNKVINELILFDMELEKEEKKIVDILKKEKDSAKNMLEQCLYITEVNKKKKKKKKELNEKEKYVTDKENSLQNLEEEAKKLEKEINELSDKHKQLRMKNYITEQDLKKINEKIKTKQNYEKAQKEKMLSNIEYTIRERICNYERNIKEIIETYHLLSHEYITKLDIMYEQSVILSKKEYNNCLIDELSKANIIYGPLCKYIKCIKPQYDYIVEFFFKKYFTTFLLVNTKATSFLEALYKKYKLSVITISTDDRKFCHVTNEMKKQGVEYFLHEIFDSPDIIKKGLSKFLPLNVTFIVNEKALQNKNTKEINMFNNFMLKELSKQLKEDVNNLFYFSNNGVHQYKISNFDKHIYTDNLSYIKKKKCNVLYHITEDIQKNLNSLYDEKTEKEKKYKELKEELKQVEQMRNEKNNENNKIILQTNEIPIKKHKIELMKEELNELEKSWTDFLDKSKNLKNKKKEI</sequence>
<dbReference type="GO" id="GO:0003697">
    <property type="term" value="F:single-stranded DNA binding"/>
    <property type="evidence" value="ECO:0007669"/>
    <property type="project" value="TreeGrafter"/>
</dbReference>
<protein>
    <recommendedName>
        <fullName evidence="2">Structural maintenance of chromosomes protein 5</fullName>
    </recommendedName>
</protein>
<evidence type="ECO:0000256" key="2">
    <source>
        <dbReference type="ARBA" id="ARBA00018687"/>
    </source>
</evidence>
<feature type="coiled-coil region" evidence="4">
    <location>
        <begin position="318"/>
        <end position="373"/>
    </location>
</feature>
<dbReference type="AlphaFoldDB" id="A0A8C9GYN3"/>
<evidence type="ECO:0000313" key="5">
    <source>
        <dbReference type="Ensembl" id="ENSPTEP00000011281.1"/>
    </source>
</evidence>
<name>A0A8C9GYN3_9PRIM</name>
<dbReference type="GO" id="GO:0005634">
    <property type="term" value="C:nucleus"/>
    <property type="evidence" value="ECO:0007669"/>
    <property type="project" value="TreeGrafter"/>
</dbReference>
<dbReference type="GO" id="GO:0030915">
    <property type="term" value="C:Smc5-Smc6 complex"/>
    <property type="evidence" value="ECO:0007669"/>
    <property type="project" value="TreeGrafter"/>
</dbReference>
<reference evidence="5" key="2">
    <citation type="submission" date="2025-09" db="UniProtKB">
        <authorList>
            <consortium name="Ensembl"/>
        </authorList>
    </citation>
    <scope>IDENTIFICATION</scope>
</reference>
<dbReference type="Proteomes" id="UP000694416">
    <property type="component" value="Unplaced"/>
</dbReference>
<evidence type="ECO:0000256" key="1">
    <source>
        <dbReference type="ARBA" id="ARBA00010171"/>
    </source>
</evidence>
<keyword evidence="3 4" id="KW-0175">Coiled coil</keyword>
<dbReference type="SUPFAM" id="SSF52540">
    <property type="entry name" value="P-loop containing nucleoside triphosphate hydrolases"/>
    <property type="match status" value="1"/>
</dbReference>
<evidence type="ECO:0000256" key="3">
    <source>
        <dbReference type="ARBA" id="ARBA00023054"/>
    </source>
</evidence>
<dbReference type="PANTHER" id="PTHR45916:SF1">
    <property type="entry name" value="STRUCTURAL MAINTENANCE OF CHROMOSOMES PROTEIN 5"/>
    <property type="match status" value="1"/>
</dbReference>
<evidence type="ECO:0000256" key="4">
    <source>
        <dbReference type="SAM" id="Coils"/>
    </source>
</evidence>
<dbReference type="InterPro" id="IPR027417">
    <property type="entry name" value="P-loop_NTPase"/>
</dbReference>
<dbReference type="PANTHER" id="PTHR45916">
    <property type="entry name" value="STRUCTURAL MAINTENANCE OF CHROMOSOMES PROTEIN 5"/>
    <property type="match status" value="1"/>
</dbReference>
<keyword evidence="6" id="KW-1185">Reference proteome</keyword>
<dbReference type="Ensembl" id="ENSPTET00000017038.1">
    <property type="protein sequence ID" value="ENSPTEP00000011281.1"/>
    <property type="gene ID" value="ENSPTEG00000012727.1"/>
</dbReference>
<reference evidence="5" key="1">
    <citation type="submission" date="2025-08" db="UniProtKB">
        <authorList>
            <consortium name="Ensembl"/>
        </authorList>
    </citation>
    <scope>IDENTIFICATION</scope>
</reference>
<organism evidence="5 6">
    <name type="scientific">Piliocolobus tephrosceles</name>
    <name type="common">Ugandan red Colobus</name>
    <dbReference type="NCBI Taxonomy" id="591936"/>
    <lineage>
        <taxon>Eukaryota</taxon>
        <taxon>Metazoa</taxon>
        <taxon>Chordata</taxon>
        <taxon>Craniata</taxon>
        <taxon>Vertebrata</taxon>
        <taxon>Euteleostomi</taxon>
        <taxon>Mammalia</taxon>
        <taxon>Eutheria</taxon>
        <taxon>Euarchontoglires</taxon>
        <taxon>Primates</taxon>
        <taxon>Haplorrhini</taxon>
        <taxon>Catarrhini</taxon>
        <taxon>Cercopithecidae</taxon>
        <taxon>Colobinae</taxon>
        <taxon>Piliocolobus</taxon>
    </lineage>
</organism>